<dbReference type="KEGG" id="cput:CONPUDRAFT_47467"/>
<dbReference type="EMBL" id="JH711574">
    <property type="protein sequence ID" value="EIW85711.1"/>
    <property type="molecule type" value="Genomic_DNA"/>
</dbReference>
<comment type="caution">
    <text evidence="2">The sequence shown here is derived from an EMBL/GenBank/DDBJ whole genome shotgun (WGS) entry which is preliminary data.</text>
</comment>
<dbReference type="OrthoDB" id="5125733at2759"/>
<evidence type="ECO:0000313" key="2">
    <source>
        <dbReference type="EMBL" id="EIW85711.1"/>
    </source>
</evidence>
<evidence type="ECO:0000259" key="1">
    <source>
        <dbReference type="Pfam" id="PF06985"/>
    </source>
</evidence>
<dbReference type="InterPro" id="IPR010730">
    <property type="entry name" value="HET"/>
</dbReference>
<dbReference type="AlphaFoldDB" id="A0A5M3N478"/>
<reference evidence="3" key="1">
    <citation type="journal article" date="2012" name="Science">
        <title>The Paleozoic origin of enzymatic lignin decomposition reconstructed from 31 fungal genomes.</title>
        <authorList>
            <person name="Floudas D."/>
            <person name="Binder M."/>
            <person name="Riley R."/>
            <person name="Barry K."/>
            <person name="Blanchette R.A."/>
            <person name="Henrissat B."/>
            <person name="Martinez A.T."/>
            <person name="Otillar R."/>
            <person name="Spatafora J.W."/>
            <person name="Yadav J.S."/>
            <person name="Aerts A."/>
            <person name="Benoit I."/>
            <person name="Boyd A."/>
            <person name="Carlson A."/>
            <person name="Copeland A."/>
            <person name="Coutinho P.M."/>
            <person name="de Vries R.P."/>
            <person name="Ferreira P."/>
            <person name="Findley K."/>
            <person name="Foster B."/>
            <person name="Gaskell J."/>
            <person name="Glotzer D."/>
            <person name="Gorecki P."/>
            <person name="Heitman J."/>
            <person name="Hesse C."/>
            <person name="Hori C."/>
            <person name="Igarashi K."/>
            <person name="Jurgens J.A."/>
            <person name="Kallen N."/>
            <person name="Kersten P."/>
            <person name="Kohler A."/>
            <person name="Kuees U."/>
            <person name="Kumar T.K.A."/>
            <person name="Kuo A."/>
            <person name="LaButti K."/>
            <person name="Larrondo L.F."/>
            <person name="Lindquist E."/>
            <person name="Ling A."/>
            <person name="Lombard V."/>
            <person name="Lucas S."/>
            <person name="Lundell T."/>
            <person name="Martin R."/>
            <person name="McLaughlin D.J."/>
            <person name="Morgenstern I."/>
            <person name="Morin E."/>
            <person name="Murat C."/>
            <person name="Nagy L.G."/>
            <person name="Nolan M."/>
            <person name="Ohm R.A."/>
            <person name="Patyshakuliyeva A."/>
            <person name="Rokas A."/>
            <person name="Ruiz-Duenas F.J."/>
            <person name="Sabat G."/>
            <person name="Salamov A."/>
            <person name="Samejima M."/>
            <person name="Schmutz J."/>
            <person name="Slot J.C."/>
            <person name="St John F."/>
            <person name="Stenlid J."/>
            <person name="Sun H."/>
            <person name="Sun S."/>
            <person name="Syed K."/>
            <person name="Tsang A."/>
            <person name="Wiebenga A."/>
            <person name="Young D."/>
            <person name="Pisabarro A."/>
            <person name="Eastwood D.C."/>
            <person name="Martin F."/>
            <person name="Cullen D."/>
            <person name="Grigoriev I.V."/>
            <person name="Hibbett D.S."/>
        </authorList>
    </citation>
    <scope>NUCLEOTIDE SEQUENCE [LARGE SCALE GENOMIC DNA]</scope>
    <source>
        <strain evidence="3">RWD-64-598 SS2</strain>
    </source>
</reference>
<feature type="domain" description="Heterokaryon incompatibility" evidence="1">
    <location>
        <begin position="45"/>
        <end position="207"/>
    </location>
</feature>
<proteinExistence type="predicted"/>
<dbReference type="Pfam" id="PF06985">
    <property type="entry name" value="HET"/>
    <property type="match status" value="1"/>
</dbReference>
<accession>A0A5M3N478</accession>
<organism evidence="2 3">
    <name type="scientific">Coniophora puteana (strain RWD-64-598)</name>
    <name type="common">Brown rot fungus</name>
    <dbReference type="NCBI Taxonomy" id="741705"/>
    <lineage>
        <taxon>Eukaryota</taxon>
        <taxon>Fungi</taxon>
        <taxon>Dikarya</taxon>
        <taxon>Basidiomycota</taxon>
        <taxon>Agaricomycotina</taxon>
        <taxon>Agaricomycetes</taxon>
        <taxon>Agaricomycetidae</taxon>
        <taxon>Boletales</taxon>
        <taxon>Coniophorineae</taxon>
        <taxon>Coniophoraceae</taxon>
        <taxon>Coniophora</taxon>
    </lineage>
</organism>
<protein>
    <submittedName>
        <fullName evidence="2">HET-domain-containing protein</fullName>
    </submittedName>
</protein>
<feature type="non-terminal residue" evidence="2">
    <location>
        <position position="406"/>
    </location>
</feature>
<evidence type="ECO:0000313" key="3">
    <source>
        <dbReference type="Proteomes" id="UP000053558"/>
    </source>
</evidence>
<dbReference type="Proteomes" id="UP000053558">
    <property type="component" value="Unassembled WGS sequence"/>
</dbReference>
<sequence length="406" mass="45550">MQDCLRTHDCPALQDALPFLPTRVIDCSDPSHPRLFVSGHAPGRYIALSYVWGEPQPYSTTSSNIASYVQHIDTQFLPQTIKDAIIITNMLGIRYLWADTLCIIQDSDEDKVHELGHMKNIYRDSYLTIVVASANRVSEGFLHRREDTLRLNRADFTLPVVLPEGRGTGSVSFSPMYMEIDNPVTMDDTWYEPLKEPVHQRAWCMQELFLSPRSLVFASHTLQYQCQKGARNIGGADNEYWTDDRIPWSRPPPISGIPQDVKTIDDLDNIYGAWKTIVHSYTRRSISVPGDKLVALAALAEYFHAIVQAPYLAGVWQNTLLMDLLWAHVHTTGPWPRPSKYRAPSWSWTAIDGLVAYYDGCAKGCLVSVAPKTMHAFVAQVVLCETALQDATLPFGAVSGGVLVLR</sequence>
<dbReference type="GeneID" id="19207205"/>
<keyword evidence="3" id="KW-1185">Reference proteome</keyword>
<name>A0A5M3N478_CONPW</name>
<dbReference type="RefSeq" id="XP_007764013.1">
    <property type="nucleotide sequence ID" value="XM_007765823.1"/>
</dbReference>
<dbReference type="PANTHER" id="PTHR33112:SF16">
    <property type="entry name" value="HETEROKARYON INCOMPATIBILITY DOMAIN-CONTAINING PROTEIN"/>
    <property type="match status" value="1"/>
</dbReference>
<gene>
    <name evidence="2" type="ORF">CONPUDRAFT_47467</name>
</gene>
<dbReference type="PANTHER" id="PTHR33112">
    <property type="entry name" value="DOMAIN PROTEIN, PUTATIVE-RELATED"/>
    <property type="match status" value="1"/>
</dbReference>
<dbReference type="OMA" id="HESESMG"/>